<evidence type="ECO:0000313" key="5">
    <source>
        <dbReference type="EMBL" id="UYQ94406.1"/>
    </source>
</evidence>
<dbReference type="NCBIfam" id="TIGR04057">
    <property type="entry name" value="SusC_RagA_signa"/>
    <property type="match status" value="1"/>
</dbReference>
<comment type="similarity">
    <text evidence="2">Belongs to the TonB-dependent receptor family.</text>
</comment>
<keyword evidence="2" id="KW-0998">Cell outer membrane</keyword>
<evidence type="ECO:0000256" key="1">
    <source>
        <dbReference type="ARBA" id="ARBA00022729"/>
    </source>
</evidence>
<dbReference type="Gene3D" id="2.60.40.1120">
    <property type="entry name" value="Carboxypeptidase-like, regulatory domain"/>
    <property type="match status" value="1"/>
</dbReference>
<evidence type="ECO:0000313" key="6">
    <source>
        <dbReference type="Proteomes" id="UP001162741"/>
    </source>
</evidence>
<keyword evidence="5" id="KW-0675">Receptor</keyword>
<dbReference type="InterPro" id="IPR037066">
    <property type="entry name" value="Plug_dom_sf"/>
</dbReference>
<keyword evidence="1 3" id="KW-0732">Signal</keyword>
<dbReference type="SUPFAM" id="SSF49464">
    <property type="entry name" value="Carboxypeptidase regulatory domain-like"/>
    <property type="match status" value="1"/>
</dbReference>
<evidence type="ECO:0000256" key="2">
    <source>
        <dbReference type="PROSITE-ProRule" id="PRU01360"/>
    </source>
</evidence>
<keyword evidence="2" id="KW-0813">Transport</keyword>
<keyword evidence="2" id="KW-0812">Transmembrane</keyword>
<dbReference type="PANTHER" id="PTHR30069:SF29">
    <property type="entry name" value="HEMOGLOBIN AND HEMOGLOBIN-HAPTOGLOBIN-BINDING PROTEIN 1-RELATED"/>
    <property type="match status" value="1"/>
</dbReference>
<protein>
    <submittedName>
        <fullName evidence="5">TonB-dependent receptor plug domain-containing protein</fullName>
    </submittedName>
</protein>
<evidence type="ECO:0000256" key="3">
    <source>
        <dbReference type="SAM" id="SignalP"/>
    </source>
</evidence>
<keyword evidence="6" id="KW-1185">Reference proteome</keyword>
<feature type="domain" description="TonB-dependent receptor plug" evidence="4">
    <location>
        <begin position="215"/>
        <end position="340"/>
    </location>
</feature>
<keyword evidence="2" id="KW-1134">Transmembrane beta strand</keyword>
<dbReference type="InterPro" id="IPR023997">
    <property type="entry name" value="TonB-dep_OMP_SusC/RagA_CS"/>
</dbReference>
<dbReference type="PROSITE" id="PS52016">
    <property type="entry name" value="TONB_DEPENDENT_REC_3"/>
    <property type="match status" value="1"/>
</dbReference>
<accession>A0ABY6J7Z7</accession>
<gene>
    <name evidence="5" type="ORF">MKQ68_04795</name>
</gene>
<dbReference type="Pfam" id="PF07715">
    <property type="entry name" value="Plug"/>
    <property type="match status" value="1"/>
</dbReference>
<dbReference type="InterPro" id="IPR008969">
    <property type="entry name" value="CarboxyPept-like_regulatory"/>
</dbReference>
<dbReference type="PANTHER" id="PTHR30069">
    <property type="entry name" value="TONB-DEPENDENT OUTER MEMBRANE RECEPTOR"/>
    <property type="match status" value="1"/>
</dbReference>
<dbReference type="EMBL" id="CP107006">
    <property type="protein sequence ID" value="UYQ94406.1"/>
    <property type="molecule type" value="Genomic_DNA"/>
</dbReference>
<comment type="subcellular location">
    <subcellularLocation>
        <location evidence="2">Cell outer membrane</location>
        <topology evidence="2">Multi-pass membrane protein</topology>
    </subcellularLocation>
</comment>
<dbReference type="Gene3D" id="2.170.130.10">
    <property type="entry name" value="TonB-dependent receptor, plug domain"/>
    <property type="match status" value="1"/>
</dbReference>
<dbReference type="InterPro" id="IPR039426">
    <property type="entry name" value="TonB-dep_rcpt-like"/>
</dbReference>
<evidence type="ECO:0000259" key="4">
    <source>
        <dbReference type="Pfam" id="PF07715"/>
    </source>
</evidence>
<organism evidence="5 6">
    <name type="scientific">Chitinophaga horti</name>
    <dbReference type="NCBI Taxonomy" id="2920382"/>
    <lineage>
        <taxon>Bacteria</taxon>
        <taxon>Pseudomonadati</taxon>
        <taxon>Bacteroidota</taxon>
        <taxon>Chitinophagia</taxon>
        <taxon>Chitinophagales</taxon>
        <taxon>Chitinophagaceae</taxon>
        <taxon>Chitinophaga</taxon>
    </lineage>
</organism>
<dbReference type="Pfam" id="PF13715">
    <property type="entry name" value="CarbopepD_reg_2"/>
    <property type="match status" value="1"/>
</dbReference>
<reference evidence="5" key="1">
    <citation type="submission" date="2022-10" db="EMBL/GenBank/DDBJ databases">
        <title>Chitinophaga sp. nov., isolated from soil.</title>
        <authorList>
            <person name="Jeon C.O."/>
        </authorList>
    </citation>
    <scope>NUCLEOTIDE SEQUENCE</scope>
    <source>
        <strain evidence="5">R8</strain>
    </source>
</reference>
<sequence>MKVRFEHCTIALLLCLLLYPFHQLFSQSQTGERITYEASNIKVKTLFAEITRQTGVRISYANSQINADERVTIKVANATIQEVLKQAYPNRRIEMTRTGPKVLVLKEIKQPVKSDASIVTSSQSKITGSISSHEGEPLIGASVIVKGSSKGTVTDDKGTFSLAGVAEGAQLIASYTGFMPEEFVANSQNPATITLKRGQNRLDETIVIGYGSTSKRYNTGSVSKIGSEDIARQPVSNPLAAIQGRASGVFVATQNGMPGGNIKVQIRGQGSIAAGTTPLYIVDGVPFNNTSLNTFNGQLVNVAGPISPLAIIPTSDIASIEILKDADATAIYGSRGANGVVLITTKRAESGKMSVDVNFYTGVSRVANFTNYLGLKEYLTLRREGFANDQTVPTEADAPDLLVWDTTKETDWQDFMIGGSAPVSNINATLSGGIRIPNFTLA</sequence>
<dbReference type="Proteomes" id="UP001162741">
    <property type="component" value="Chromosome"/>
</dbReference>
<name>A0ABY6J7Z7_9BACT</name>
<feature type="chain" id="PRO_5045071714" evidence="3">
    <location>
        <begin position="27"/>
        <end position="442"/>
    </location>
</feature>
<dbReference type="SUPFAM" id="SSF56935">
    <property type="entry name" value="Porins"/>
    <property type="match status" value="1"/>
</dbReference>
<keyword evidence="2" id="KW-0472">Membrane</keyword>
<proteinExistence type="inferred from homology"/>
<dbReference type="InterPro" id="IPR012910">
    <property type="entry name" value="Plug_dom"/>
</dbReference>
<dbReference type="RefSeq" id="WP_264282299.1">
    <property type="nucleotide sequence ID" value="NZ_CP107006.1"/>
</dbReference>
<feature type="signal peptide" evidence="3">
    <location>
        <begin position="1"/>
        <end position="26"/>
    </location>
</feature>